<dbReference type="PIRSF" id="PIRSF016789">
    <property type="entry name" value="DUF454"/>
    <property type="match status" value="1"/>
</dbReference>
<dbReference type="GO" id="GO:0005886">
    <property type="term" value="C:plasma membrane"/>
    <property type="evidence" value="ECO:0007669"/>
    <property type="project" value="UniProtKB-SubCell"/>
</dbReference>
<keyword evidence="4" id="KW-1185">Reference proteome</keyword>
<accession>A0A972JIS0</accession>
<feature type="transmembrane region" description="Helical" evidence="2">
    <location>
        <begin position="79"/>
        <end position="97"/>
    </location>
</feature>
<dbReference type="Pfam" id="PF04304">
    <property type="entry name" value="DUF454"/>
    <property type="match status" value="1"/>
</dbReference>
<dbReference type="InterPro" id="IPR007401">
    <property type="entry name" value="DUF454"/>
</dbReference>
<gene>
    <name evidence="3" type="ORF">HC757_04210</name>
</gene>
<organism evidence="3 4">
    <name type="scientific">Shewanella salipaludis</name>
    <dbReference type="NCBI Taxonomy" id="2723052"/>
    <lineage>
        <taxon>Bacteria</taxon>
        <taxon>Pseudomonadati</taxon>
        <taxon>Pseudomonadota</taxon>
        <taxon>Gammaproteobacteria</taxon>
        <taxon>Alteromonadales</taxon>
        <taxon>Shewanellaceae</taxon>
        <taxon>Shewanella</taxon>
    </lineage>
</organism>
<dbReference type="RefSeq" id="WP_169563053.1">
    <property type="nucleotide sequence ID" value="NZ_JAAXYH010000002.1"/>
</dbReference>
<comment type="caution">
    <text evidence="3">The sequence shown here is derived from an EMBL/GenBank/DDBJ whole genome shotgun (WGS) entry which is preliminary data.</text>
</comment>
<sequence length="122" mass="14154">MRLKRGFFLFCGLCSLALGLVGIFLPLLPTVPFILLALFCFARSSKKLHLWLRHHPWFVDSLDHWEHHRAMRRSLKRRALWLTGLSFCVSLILVPLWWLKAVVFGIACGVLLFIQSIPEIDD</sequence>
<reference evidence="3" key="1">
    <citation type="submission" date="2020-04" db="EMBL/GenBank/DDBJ databases">
        <title>Description of Shewanella salipaludis sp. nov., isolated from a salt marsh.</title>
        <authorList>
            <person name="Park S."/>
            <person name="Yoon J.-H."/>
        </authorList>
    </citation>
    <scope>NUCLEOTIDE SEQUENCE</scope>
    <source>
        <strain evidence="3">SHSM-M6</strain>
    </source>
</reference>
<evidence type="ECO:0000256" key="1">
    <source>
        <dbReference type="PIRNR" id="PIRNR016789"/>
    </source>
</evidence>
<name>A0A972JIS0_9GAMM</name>
<comment type="subcellular location">
    <subcellularLocation>
        <location evidence="1">Cell inner membrane</location>
        <topology evidence="1">Multi-pass membrane protein</topology>
    </subcellularLocation>
</comment>
<keyword evidence="2" id="KW-0812">Transmembrane</keyword>
<keyword evidence="1 2" id="KW-0472">Membrane</keyword>
<dbReference type="EMBL" id="JAAXYH010000002">
    <property type="protein sequence ID" value="NMH64370.1"/>
    <property type="molecule type" value="Genomic_DNA"/>
</dbReference>
<dbReference type="AlphaFoldDB" id="A0A972JIS0"/>
<evidence type="ECO:0000256" key="2">
    <source>
        <dbReference type="SAM" id="Phobius"/>
    </source>
</evidence>
<feature type="transmembrane region" description="Helical" evidence="2">
    <location>
        <begin position="29"/>
        <end position="45"/>
    </location>
</feature>
<keyword evidence="1" id="KW-0997">Cell inner membrane</keyword>
<dbReference type="PANTHER" id="PTHR35813">
    <property type="entry name" value="INNER MEMBRANE PROTEIN YBAN"/>
    <property type="match status" value="1"/>
</dbReference>
<evidence type="ECO:0000313" key="3">
    <source>
        <dbReference type="EMBL" id="NMH64370.1"/>
    </source>
</evidence>
<keyword evidence="2" id="KW-1133">Transmembrane helix</keyword>
<dbReference type="Proteomes" id="UP000737113">
    <property type="component" value="Unassembled WGS sequence"/>
</dbReference>
<proteinExistence type="predicted"/>
<dbReference type="PANTHER" id="PTHR35813:SF1">
    <property type="entry name" value="INNER MEMBRANE PROTEIN YBAN"/>
    <property type="match status" value="1"/>
</dbReference>
<keyword evidence="1" id="KW-1003">Cell membrane</keyword>
<protein>
    <recommendedName>
        <fullName evidence="1">Inner membrane protein</fullName>
    </recommendedName>
</protein>
<evidence type="ECO:0000313" key="4">
    <source>
        <dbReference type="Proteomes" id="UP000737113"/>
    </source>
</evidence>